<organism evidence="1 2">
    <name type="scientific">Quillaja saponaria</name>
    <name type="common">Soap bark tree</name>
    <dbReference type="NCBI Taxonomy" id="32244"/>
    <lineage>
        <taxon>Eukaryota</taxon>
        <taxon>Viridiplantae</taxon>
        <taxon>Streptophyta</taxon>
        <taxon>Embryophyta</taxon>
        <taxon>Tracheophyta</taxon>
        <taxon>Spermatophyta</taxon>
        <taxon>Magnoliopsida</taxon>
        <taxon>eudicotyledons</taxon>
        <taxon>Gunneridae</taxon>
        <taxon>Pentapetalae</taxon>
        <taxon>rosids</taxon>
        <taxon>fabids</taxon>
        <taxon>Fabales</taxon>
        <taxon>Quillajaceae</taxon>
        <taxon>Quillaja</taxon>
    </lineage>
</organism>
<keyword evidence="1" id="KW-0347">Helicase</keyword>
<dbReference type="EMBL" id="JARAOO010000014">
    <property type="protein sequence ID" value="KAJ7943899.1"/>
    <property type="molecule type" value="Genomic_DNA"/>
</dbReference>
<comment type="caution">
    <text evidence="1">The sequence shown here is derived from an EMBL/GenBank/DDBJ whole genome shotgun (WGS) entry which is preliminary data.</text>
</comment>
<protein>
    <submittedName>
        <fullName evidence="1">DEAD-box ATP-dependent RNA helicase 5</fullName>
    </submittedName>
</protein>
<keyword evidence="1" id="KW-0547">Nucleotide-binding</keyword>
<dbReference type="GO" id="GO:0004386">
    <property type="term" value="F:helicase activity"/>
    <property type="evidence" value="ECO:0007669"/>
    <property type="project" value="UniProtKB-KW"/>
</dbReference>
<keyword evidence="1" id="KW-0378">Hydrolase</keyword>
<dbReference type="AlphaFoldDB" id="A0AAD7KQ34"/>
<gene>
    <name evidence="1" type="ORF">O6P43_033383</name>
</gene>
<keyword evidence="1" id="KW-0067">ATP-binding</keyword>
<keyword evidence="2" id="KW-1185">Reference proteome</keyword>
<dbReference type="Proteomes" id="UP001163823">
    <property type="component" value="Chromosome 14"/>
</dbReference>
<name>A0AAD7KQ34_QUISA</name>
<accession>A0AAD7KQ34</accession>
<dbReference type="KEGG" id="qsa:O6P43_033383"/>
<evidence type="ECO:0000313" key="2">
    <source>
        <dbReference type="Proteomes" id="UP001163823"/>
    </source>
</evidence>
<sequence>MHVLRKRKSKALKGGNPLCLVLSPTRELALQDIVIRTPGRIKDLIEGVYCLKEASFVGLAGELVNVFREAGQISPFEVCTRIKKTVCFLLLLCV</sequence>
<evidence type="ECO:0000313" key="1">
    <source>
        <dbReference type="EMBL" id="KAJ7943899.1"/>
    </source>
</evidence>
<proteinExistence type="predicted"/>
<reference evidence="1" key="1">
    <citation type="journal article" date="2023" name="Science">
        <title>Elucidation of the pathway for biosynthesis of saponin adjuvants from the soapbark tree.</title>
        <authorList>
            <person name="Reed J."/>
            <person name="Orme A."/>
            <person name="El-Demerdash A."/>
            <person name="Owen C."/>
            <person name="Martin L.B.B."/>
            <person name="Misra R.C."/>
            <person name="Kikuchi S."/>
            <person name="Rejzek M."/>
            <person name="Martin A.C."/>
            <person name="Harkess A."/>
            <person name="Leebens-Mack J."/>
            <person name="Louveau T."/>
            <person name="Stephenson M.J."/>
            <person name="Osbourn A."/>
        </authorList>
    </citation>
    <scope>NUCLEOTIDE SEQUENCE</scope>
    <source>
        <strain evidence="1">S10</strain>
    </source>
</reference>